<name>A0A0L0SKN3_ALLM3</name>
<organism evidence="1 2">
    <name type="scientific">Allomyces macrogynus (strain ATCC 38327)</name>
    <name type="common">Allomyces javanicus var. macrogynus</name>
    <dbReference type="NCBI Taxonomy" id="578462"/>
    <lineage>
        <taxon>Eukaryota</taxon>
        <taxon>Fungi</taxon>
        <taxon>Fungi incertae sedis</taxon>
        <taxon>Blastocladiomycota</taxon>
        <taxon>Blastocladiomycetes</taxon>
        <taxon>Blastocladiales</taxon>
        <taxon>Blastocladiaceae</taxon>
        <taxon>Allomyces</taxon>
    </lineage>
</organism>
<proteinExistence type="predicted"/>
<dbReference type="EMBL" id="GG745341">
    <property type="protein sequence ID" value="KNE63116.1"/>
    <property type="molecule type" value="Genomic_DNA"/>
</dbReference>
<reference evidence="1 2" key="1">
    <citation type="submission" date="2009-11" db="EMBL/GenBank/DDBJ databases">
        <title>Annotation of Allomyces macrogynus ATCC 38327.</title>
        <authorList>
            <consortium name="The Broad Institute Genome Sequencing Platform"/>
            <person name="Russ C."/>
            <person name="Cuomo C."/>
            <person name="Burger G."/>
            <person name="Gray M.W."/>
            <person name="Holland P.W.H."/>
            <person name="King N."/>
            <person name="Lang F.B.F."/>
            <person name="Roger A.J."/>
            <person name="Ruiz-Trillo I."/>
            <person name="Young S.K."/>
            <person name="Zeng Q."/>
            <person name="Gargeya S."/>
            <person name="Fitzgerald M."/>
            <person name="Haas B."/>
            <person name="Abouelleil A."/>
            <person name="Alvarado L."/>
            <person name="Arachchi H.M."/>
            <person name="Berlin A."/>
            <person name="Chapman S.B."/>
            <person name="Gearin G."/>
            <person name="Goldberg J."/>
            <person name="Griggs A."/>
            <person name="Gujja S."/>
            <person name="Hansen M."/>
            <person name="Heiman D."/>
            <person name="Howarth C."/>
            <person name="Larimer J."/>
            <person name="Lui A."/>
            <person name="MacDonald P.J.P."/>
            <person name="McCowen C."/>
            <person name="Montmayeur A."/>
            <person name="Murphy C."/>
            <person name="Neiman D."/>
            <person name="Pearson M."/>
            <person name="Priest M."/>
            <person name="Roberts A."/>
            <person name="Saif S."/>
            <person name="Shea T."/>
            <person name="Sisk P."/>
            <person name="Stolte C."/>
            <person name="Sykes S."/>
            <person name="Wortman J."/>
            <person name="Nusbaum C."/>
            <person name="Birren B."/>
        </authorList>
    </citation>
    <scope>NUCLEOTIDE SEQUENCE [LARGE SCALE GENOMIC DNA]</scope>
    <source>
        <strain evidence="1 2">ATCC 38327</strain>
    </source>
</reference>
<evidence type="ECO:0000313" key="2">
    <source>
        <dbReference type="Proteomes" id="UP000054350"/>
    </source>
</evidence>
<gene>
    <name evidence="1" type="ORF">AMAG_08281</name>
</gene>
<protein>
    <submittedName>
        <fullName evidence="1">Uncharacterized protein</fullName>
    </submittedName>
</protein>
<sequence>MTCSSTATVARAVVPARARMATIASTTTTLDRRPIIRATNHDAAARTWNHHARMPVQTLASARMLSTTRVTSSAKDIAKLFVGAVLFRGLDAAEKYDRWRAKRRQKRDVEQQLGARLTNKQFEKLVERASKMDPNSPQAKRLAELAKEANGGVERESGMTIVKLPQVEVDALRFAPRYLEPTSKMSVDAKGFPVIRPEFFESIELDTDGLNPMTVRLKQQVTSRQPFQLFMVQHARSRGAHGAPVRCRAADRARH</sequence>
<dbReference type="Proteomes" id="UP000054350">
    <property type="component" value="Unassembled WGS sequence"/>
</dbReference>
<dbReference type="VEuPathDB" id="FungiDB:AMAG_08281"/>
<dbReference type="AlphaFoldDB" id="A0A0L0SKN3"/>
<accession>A0A0L0SKN3</accession>
<evidence type="ECO:0000313" key="1">
    <source>
        <dbReference type="EMBL" id="KNE63116.1"/>
    </source>
</evidence>
<reference evidence="2" key="2">
    <citation type="submission" date="2009-11" db="EMBL/GenBank/DDBJ databases">
        <title>The Genome Sequence of Allomyces macrogynus strain ATCC 38327.</title>
        <authorList>
            <consortium name="The Broad Institute Genome Sequencing Platform"/>
            <person name="Russ C."/>
            <person name="Cuomo C."/>
            <person name="Shea T."/>
            <person name="Young S.K."/>
            <person name="Zeng Q."/>
            <person name="Koehrsen M."/>
            <person name="Haas B."/>
            <person name="Borodovsky M."/>
            <person name="Guigo R."/>
            <person name="Alvarado L."/>
            <person name="Berlin A."/>
            <person name="Borenstein D."/>
            <person name="Chen Z."/>
            <person name="Engels R."/>
            <person name="Freedman E."/>
            <person name="Gellesch M."/>
            <person name="Goldberg J."/>
            <person name="Griggs A."/>
            <person name="Gujja S."/>
            <person name="Heiman D."/>
            <person name="Hepburn T."/>
            <person name="Howarth C."/>
            <person name="Jen D."/>
            <person name="Larson L."/>
            <person name="Lewis B."/>
            <person name="Mehta T."/>
            <person name="Park D."/>
            <person name="Pearson M."/>
            <person name="Roberts A."/>
            <person name="Saif S."/>
            <person name="Shenoy N."/>
            <person name="Sisk P."/>
            <person name="Stolte C."/>
            <person name="Sykes S."/>
            <person name="Walk T."/>
            <person name="White J."/>
            <person name="Yandava C."/>
            <person name="Burger G."/>
            <person name="Gray M.W."/>
            <person name="Holland P.W.H."/>
            <person name="King N."/>
            <person name="Lang F.B.F."/>
            <person name="Roger A.J."/>
            <person name="Ruiz-Trillo I."/>
            <person name="Lander E."/>
            <person name="Nusbaum C."/>
        </authorList>
    </citation>
    <scope>NUCLEOTIDE SEQUENCE [LARGE SCALE GENOMIC DNA]</scope>
    <source>
        <strain evidence="2">ATCC 38327</strain>
    </source>
</reference>
<dbReference type="EMBL" id="GG745341">
    <property type="protein sequence ID" value="KNE63117.1"/>
    <property type="molecule type" value="Genomic_DNA"/>
</dbReference>
<keyword evidence="2" id="KW-1185">Reference proteome</keyword>